<feature type="region of interest" description="Disordered" evidence="1">
    <location>
        <begin position="317"/>
        <end position="363"/>
    </location>
</feature>
<evidence type="ECO:0000313" key="3">
    <source>
        <dbReference type="Proteomes" id="UP000799118"/>
    </source>
</evidence>
<dbReference type="Proteomes" id="UP000799118">
    <property type="component" value="Unassembled WGS sequence"/>
</dbReference>
<dbReference type="EMBL" id="ML769385">
    <property type="protein sequence ID" value="KAE9410642.1"/>
    <property type="molecule type" value="Genomic_DNA"/>
</dbReference>
<name>A0A6A4IEE4_9AGAR</name>
<feature type="compositionally biased region" description="Low complexity" evidence="1">
    <location>
        <begin position="81"/>
        <end position="99"/>
    </location>
</feature>
<feature type="region of interest" description="Disordered" evidence="1">
    <location>
        <begin position="78"/>
        <end position="131"/>
    </location>
</feature>
<accession>A0A6A4IEE4</accession>
<proteinExistence type="predicted"/>
<reference evidence="2" key="1">
    <citation type="journal article" date="2019" name="Environ. Microbiol.">
        <title>Fungal ecological strategies reflected in gene transcription - a case study of two litter decomposers.</title>
        <authorList>
            <person name="Barbi F."/>
            <person name="Kohler A."/>
            <person name="Barry K."/>
            <person name="Baskaran P."/>
            <person name="Daum C."/>
            <person name="Fauchery L."/>
            <person name="Ihrmark K."/>
            <person name="Kuo A."/>
            <person name="LaButti K."/>
            <person name="Lipzen A."/>
            <person name="Morin E."/>
            <person name="Grigoriev I.V."/>
            <person name="Henrissat B."/>
            <person name="Lindahl B."/>
            <person name="Martin F."/>
        </authorList>
    </citation>
    <scope>NUCLEOTIDE SEQUENCE</scope>
    <source>
        <strain evidence="2">JB14</strain>
    </source>
</reference>
<keyword evidence="3" id="KW-1185">Reference proteome</keyword>
<feature type="compositionally biased region" description="Basic and acidic residues" evidence="1">
    <location>
        <begin position="323"/>
        <end position="339"/>
    </location>
</feature>
<dbReference type="AlphaFoldDB" id="A0A6A4IEE4"/>
<sequence length="385" mass="42463">MDETAKIPLANFLKLLASNNKPAKAMAIAGKIYKEFNTPAKLAKLTDIKLIASGVEDKEDRKLVMAAMRKAGYVTSPKKISSTSLDSSSVPSTSSLTTPEALITPTKRKRKPAVSEKNEFLPSGPPDEDSEYRSFEFNEVLDESILHSKYCVVNRAPLMTAWSTIVAERMGFEREEALSIASSYTEMNAIAKGVSLGIYKDGKQKGLEAVKGGTQPYVDIMGRRPLYQIHNDRWRALHSGAPTHPNTAFSYISRSLRQTMPFIIGALRLLANSFSPQEINEKGWGLYTQFRPAVEGWGNRSEVRCAVILALRNPPSVANASEGRQDTEQKAVDVVKYEPLDGDSEEPGSESPESNRTKGGLTLEEYEAALDEDHTFDDIDLDNLP</sequence>
<protein>
    <submittedName>
        <fullName evidence="2">Uncharacterized protein</fullName>
    </submittedName>
</protein>
<evidence type="ECO:0000313" key="2">
    <source>
        <dbReference type="EMBL" id="KAE9410642.1"/>
    </source>
</evidence>
<dbReference type="OrthoDB" id="514070at2759"/>
<organism evidence="2 3">
    <name type="scientific">Gymnopus androsaceus JB14</name>
    <dbReference type="NCBI Taxonomy" id="1447944"/>
    <lineage>
        <taxon>Eukaryota</taxon>
        <taxon>Fungi</taxon>
        <taxon>Dikarya</taxon>
        <taxon>Basidiomycota</taxon>
        <taxon>Agaricomycotina</taxon>
        <taxon>Agaricomycetes</taxon>
        <taxon>Agaricomycetidae</taxon>
        <taxon>Agaricales</taxon>
        <taxon>Marasmiineae</taxon>
        <taxon>Omphalotaceae</taxon>
        <taxon>Gymnopus</taxon>
    </lineage>
</organism>
<evidence type="ECO:0000256" key="1">
    <source>
        <dbReference type="SAM" id="MobiDB-lite"/>
    </source>
</evidence>
<gene>
    <name evidence="2" type="ORF">BT96DRAFT_984149</name>
</gene>